<dbReference type="Proteomes" id="UP001153076">
    <property type="component" value="Unassembled WGS sequence"/>
</dbReference>
<reference evidence="2" key="1">
    <citation type="submission" date="2022-04" db="EMBL/GenBank/DDBJ databases">
        <title>Carnegiea gigantea Genome sequencing and assembly v2.</title>
        <authorList>
            <person name="Copetti D."/>
            <person name="Sanderson M.J."/>
            <person name="Burquez A."/>
            <person name="Wojciechowski M.F."/>
        </authorList>
    </citation>
    <scope>NUCLEOTIDE SEQUENCE</scope>
    <source>
        <strain evidence="2">SGP5-SGP5p</strain>
        <tissue evidence="2">Aerial part</tissue>
    </source>
</reference>
<proteinExistence type="predicted"/>
<gene>
    <name evidence="2" type="ORF">Cgig2_019417</name>
</gene>
<evidence type="ECO:0000313" key="2">
    <source>
        <dbReference type="EMBL" id="KAJ8447423.1"/>
    </source>
</evidence>
<comment type="caution">
    <text evidence="2">The sequence shown here is derived from an EMBL/GenBank/DDBJ whole genome shotgun (WGS) entry which is preliminary data.</text>
</comment>
<protein>
    <submittedName>
        <fullName evidence="2">Uncharacterized protein</fullName>
    </submittedName>
</protein>
<feature type="region of interest" description="Disordered" evidence="1">
    <location>
        <begin position="58"/>
        <end position="84"/>
    </location>
</feature>
<keyword evidence="3" id="KW-1185">Reference proteome</keyword>
<feature type="compositionally biased region" description="Polar residues" evidence="1">
    <location>
        <begin position="200"/>
        <end position="220"/>
    </location>
</feature>
<name>A0A9Q1KR85_9CARY</name>
<sequence>MVGLGSVVADQRLRELGIVCFKRSIQPVKRVEGKSAIEALNGESVNGHKLEVAWAKLQKRTSSRPSKQREEPQKKMLTSIPNEAPKALENNQKLASPYKQALLSYPNSNKLEAPNGDLEVAGNDVHEGLPDNSKTITQPLDGAHNRPIFVGKFPFQALSYGSSMEDDEEVISSWRPFDNALEMDIQLHEKREMAKRSNKCKNSGNMNSRSTHDSPTSTSMAKDALGISKRLDIFVVGDENPTIRMTTRSLRKKIENKEQV</sequence>
<evidence type="ECO:0000256" key="1">
    <source>
        <dbReference type="SAM" id="MobiDB-lite"/>
    </source>
</evidence>
<evidence type="ECO:0000313" key="3">
    <source>
        <dbReference type="Proteomes" id="UP001153076"/>
    </source>
</evidence>
<dbReference type="AlphaFoldDB" id="A0A9Q1KR85"/>
<organism evidence="2 3">
    <name type="scientific">Carnegiea gigantea</name>
    <dbReference type="NCBI Taxonomy" id="171969"/>
    <lineage>
        <taxon>Eukaryota</taxon>
        <taxon>Viridiplantae</taxon>
        <taxon>Streptophyta</taxon>
        <taxon>Embryophyta</taxon>
        <taxon>Tracheophyta</taxon>
        <taxon>Spermatophyta</taxon>
        <taxon>Magnoliopsida</taxon>
        <taxon>eudicotyledons</taxon>
        <taxon>Gunneridae</taxon>
        <taxon>Pentapetalae</taxon>
        <taxon>Caryophyllales</taxon>
        <taxon>Cactineae</taxon>
        <taxon>Cactaceae</taxon>
        <taxon>Cactoideae</taxon>
        <taxon>Echinocereeae</taxon>
        <taxon>Carnegiea</taxon>
    </lineage>
</organism>
<feature type="region of interest" description="Disordered" evidence="1">
    <location>
        <begin position="192"/>
        <end position="220"/>
    </location>
</feature>
<dbReference type="OrthoDB" id="266020at2759"/>
<dbReference type="EMBL" id="JAKOGI010000038">
    <property type="protein sequence ID" value="KAJ8447423.1"/>
    <property type="molecule type" value="Genomic_DNA"/>
</dbReference>
<accession>A0A9Q1KR85</accession>